<feature type="region of interest" description="Disordered" evidence="2">
    <location>
        <begin position="762"/>
        <end position="963"/>
    </location>
</feature>
<feature type="compositionally biased region" description="Low complexity" evidence="2">
    <location>
        <begin position="914"/>
        <end position="925"/>
    </location>
</feature>
<dbReference type="EMBL" id="JANBTW010000023">
    <property type="protein sequence ID" value="KAJ2678185.1"/>
    <property type="molecule type" value="Genomic_DNA"/>
</dbReference>
<feature type="region of interest" description="Disordered" evidence="2">
    <location>
        <begin position="334"/>
        <end position="354"/>
    </location>
</feature>
<proteinExistence type="predicted"/>
<feature type="compositionally biased region" description="Polar residues" evidence="2">
    <location>
        <begin position="928"/>
        <end position="940"/>
    </location>
</feature>
<dbReference type="AlphaFoldDB" id="A0A9W8G8M9"/>
<gene>
    <name evidence="3" type="ORF">GGI25_002536</name>
</gene>
<feature type="region of interest" description="Disordered" evidence="2">
    <location>
        <begin position="31"/>
        <end position="50"/>
    </location>
</feature>
<reference evidence="3" key="1">
    <citation type="submission" date="2022-07" db="EMBL/GenBank/DDBJ databases">
        <title>Phylogenomic reconstructions and comparative analyses of Kickxellomycotina fungi.</title>
        <authorList>
            <person name="Reynolds N.K."/>
            <person name="Stajich J.E."/>
            <person name="Barry K."/>
            <person name="Grigoriev I.V."/>
            <person name="Crous P."/>
            <person name="Smith M.E."/>
        </authorList>
    </citation>
    <scope>NUCLEOTIDE SEQUENCE</scope>
    <source>
        <strain evidence="3">NRRL 3115</strain>
    </source>
</reference>
<dbReference type="Proteomes" id="UP001151518">
    <property type="component" value="Unassembled WGS sequence"/>
</dbReference>
<feature type="compositionally biased region" description="Polar residues" evidence="2">
    <location>
        <begin position="681"/>
        <end position="708"/>
    </location>
</feature>
<feature type="compositionally biased region" description="Low complexity" evidence="2">
    <location>
        <begin position="786"/>
        <end position="810"/>
    </location>
</feature>
<evidence type="ECO:0000256" key="2">
    <source>
        <dbReference type="SAM" id="MobiDB-lite"/>
    </source>
</evidence>
<organism evidence="3 4">
    <name type="scientific">Coemansia spiralis</name>
    <dbReference type="NCBI Taxonomy" id="417178"/>
    <lineage>
        <taxon>Eukaryota</taxon>
        <taxon>Fungi</taxon>
        <taxon>Fungi incertae sedis</taxon>
        <taxon>Zoopagomycota</taxon>
        <taxon>Kickxellomycotina</taxon>
        <taxon>Kickxellomycetes</taxon>
        <taxon>Kickxellales</taxon>
        <taxon>Kickxellaceae</taxon>
        <taxon>Coemansia</taxon>
    </lineage>
</organism>
<keyword evidence="1" id="KW-0175">Coiled coil</keyword>
<sequence length="963" mass="100751">MAKKSANSNAQVGTRDEDGLQIVKSPGAAAATKVADSSAPSVPKALDASKDMSSLAIKASAAEIINKRLRAVRKKLQRAVASEQKAANNADARESLDSPALKVANLRAIVKELEDLYKSATNAAADGSTAESDADQKVRPVDKQAIGNAEKRGRNNALASEANVHHQTLRLVYAAIQGTVAGNDNNDRHVSDGEHAKLAGFFALVLTGVESERKGVAADEKLSLSPSVAVQHLRLFAQRANKPVSGLGGSVASTYEELASIVDNTFSVAKSGNDDAKTPLKTGLSLSEPQGVKIAMPTSVFVSCNDTDVDDNDFNTTVIVPPGGLTFIASAELVDGPDDENSGEGERSSKVVDTQESVYLAAPEASFAADAEPQSTAAANDVSKSNDAAHSVSIPVPNHSIDPSDAKFTDTERVGGFAPSSSKASNQMAMPQPPPPYSSADSSVVEMPTPVEYPANITGSDAPPAGFSTMFGGPPAAVITNWPTTATGANAASSGMPAIPGMYGMLPMHYMPHVAMQYGGFFPPHMYGMPGMNTVGGATQPGGMATSDMHASTQATKTEVSPVPAENSGSSSQQQVVVNAMPIAIGGIPTQVGMWPSTGTDSNTSGNVNTEGGVTIIKPGFPNASANVDSTSAPPMMVTMPNTDSSYQHAMVAAAAAAAAGFSMNMPFMYPHIDTSALSTAATGGGSENNDSVNSLDSASNRGGSSRPASIHHYSQQQHQQNQQQPGQDSTPRGLAQTVTSPEYVPITQYMWPPQQTDAKYMHNQQSLQQQQPPHPQLQQPPPQQPLQQHSNYVYQQQQHPNQQHYSASQGQGGYRRRGSGSNSSAGGSGSNSNSNNGSSGGNSNSGSGNHSNHHPQQHHHHYNYQRDRRGNGGNSGYQRQHRWNNNNSNNNNQGYNRHHQPHSNPAVVTAVQPATSSPASSHHAGQGQENTNFGATTVPSADVPVTTGNSSAYYTGGYVRQQ</sequence>
<feature type="compositionally biased region" description="Polar residues" evidence="2">
    <location>
        <begin position="1"/>
        <end position="12"/>
    </location>
</feature>
<feature type="compositionally biased region" description="Polar residues" evidence="2">
    <location>
        <begin position="374"/>
        <end position="388"/>
    </location>
</feature>
<evidence type="ECO:0000256" key="1">
    <source>
        <dbReference type="SAM" id="Coils"/>
    </source>
</evidence>
<feature type="region of interest" description="Disordered" evidence="2">
    <location>
        <begin position="681"/>
        <end position="736"/>
    </location>
</feature>
<feature type="coiled-coil region" evidence="1">
    <location>
        <begin position="66"/>
        <end position="123"/>
    </location>
</feature>
<comment type="caution">
    <text evidence="3">The sequence shown here is derived from an EMBL/GenBank/DDBJ whole genome shotgun (WGS) entry which is preliminary data.</text>
</comment>
<accession>A0A9W8G8M9</accession>
<name>A0A9W8G8M9_9FUNG</name>
<feature type="compositionally biased region" description="Low complexity" evidence="2">
    <location>
        <begin position="820"/>
        <end position="851"/>
    </location>
</feature>
<feature type="region of interest" description="Disordered" evidence="2">
    <location>
        <begin position="366"/>
        <end position="443"/>
    </location>
</feature>
<feature type="compositionally biased region" description="Polar residues" evidence="2">
    <location>
        <begin position="419"/>
        <end position="429"/>
    </location>
</feature>
<dbReference type="OrthoDB" id="5584150at2759"/>
<protein>
    <submittedName>
        <fullName evidence="3">Uncharacterized protein</fullName>
    </submittedName>
</protein>
<feature type="region of interest" description="Disordered" evidence="2">
    <location>
        <begin position="1"/>
        <end position="24"/>
    </location>
</feature>
<evidence type="ECO:0000313" key="4">
    <source>
        <dbReference type="Proteomes" id="UP001151518"/>
    </source>
</evidence>
<feature type="compositionally biased region" description="Basic and acidic residues" evidence="2">
    <location>
        <begin position="402"/>
        <end position="413"/>
    </location>
</feature>
<evidence type="ECO:0000313" key="3">
    <source>
        <dbReference type="EMBL" id="KAJ2678185.1"/>
    </source>
</evidence>
<feature type="compositionally biased region" description="Pro residues" evidence="2">
    <location>
        <begin position="773"/>
        <end position="785"/>
    </location>
</feature>
<feature type="compositionally biased region" description="Low complexity" evidence="2">
    <location>
        <begin position="716"/>
        <end position="728"/>
    </location>
</feature>
<feature type="compositionally biased region" description="Basic residues" evidence="2">
    <location>
        <begin position="852"/>
        <end position="864"/>
    </location>
</feature>